<dbReference type="EMBL" id="ACKP02000049">
    <property type="protein sequence ID" value="EEX76440.1"/>
    <property type="molecule type" value="Genomic_DNA"/>
</dbReference>
<dbReference type="Proteomes" id="UP000003505">
    <property type="component" value="Unassembled WGS sequence"/>
</dbReference>
<keyword evidence="3 4" id="KW-0975">Bacterial flagellum</keyword>
<dbReference type="AlphaFoldDB" id="C9LXQ7"/>
<dbReference type="eggNOG" id="COG1344">
    <property type="taxonomic scope" value="Bacteria"/>
</dbReference>
<dbReference type="GO" id="GO:0005198">
    <property type="term" value="F:structural molecule activity"/>
    <property type="evidence" value="ECO:0007669"/>
    <property type="project" value="UniProtKB-UniRule"/>
</dbReference>
<proteinExistence type="inferred from homology"/>
<dbReference type="PANTHER" id="PTHR42792:SF2">
    <property type="entry name" value="FLAGELLIN"/>
    <property type="match status" value="1"/>
</dbReference>
<dbReference type="InterPro" id="IPR001492">
    <property type="entry name" value="Flagellin"/>
</dbReference>
<keyword evidence="7" id="KW-0966">Cell projection</keyword>
<comment type="function">
    <text evidence="4">Flagellin is the subunit protein which polymerizes to form the filaments of bacterial flagella.</text>
</comment>
<accession>C9LXQ7</accession>
<comment type="similarity">
    <text evidence="1 4">Belongs to the bacterial flagellin family.</text>
</comment>
<evidence type="ECO:0000256" key="4">
    <source>
        <dbReference type="RuleBase" id="RU362073"/>
    </source>
</evidence>
<feature type="domain" description="Flagellin C-terminal" evidence="6">
    <location>
        <begin position="403"/>
        <end position="487"/>
    </location>
</feature>
<keyword evidence="4" id="KW-0964">Secreted</keyword>
<keyword evidence="7" id="KW-0282">Flagellum</keyword>
<protein>
    <recommendedName>
        <fullName evidence="2 4">Flagellin</fullName>
    </recommendedName>
</protein>
<evidence type="ECO:0000259" key="6">
    <source>
        <dbReference type="Pfam" id="PF00700"/>
    </source>
</evidence>
<dbReference type="Gene3D" id="1.20.1330.10">
    <property type="entry name" value="f41 fragment of flagellin, N-terminal domain"/>
    <property type="match status" value="2"/>
</dbReference>
<evidence type="ECO:0000256" key="1">
    <source>
        <dbReference type="ARBA" id="ARBA00005709"/>
    </source>
</evidence>
<dbReference type="GO" id="GO:0005576">
    <property type="term" value="C:extracellular region"/>
    <property type="evidence" value="ECO:0007669"/>
    <property type="project" value="UniProtKB-SubCell"/>
</dbReference>
<dbReference type="STRING" id="546271.Selsp_0429"/>
<reference evidence="7 8" key="1">
    <citation type="submission" date="2009-09" db="EMBL/GenBank/DDBJ databases">
        <authorList>
            <person name="Weinstock G."/>
            <person name="Sodergren E."/>
            <person name="Clifton S."/>
            <person name="Fulton L."/>
            <person name="Fulton B."/>
            <person name="Courtney L."/>
            <person name="Fronick C."/>
            <person name="Harrison M."/>
            <person name="Strong C."/>
            <person name="Farmer C."/>
            <person name="Delahaunty K."/>
            <person name="Markovic C."/>
            <person name="Hall O."/>
            <person name="Minx P."/>
            <person name="Tomlinson C."/>
            <person name="Mitreva M."/>
            <person name="Nelson J."/>
            <person name="Hou S."/>
            <person name="Wollam A."/>
            <person name="Pepin K.H."/>
            <person name="Johnson M."/>
            <person name="Bhonagiri V."/>
            <person name="Nash W.E."/>
            <person name="Warren W."/>
            <person name="Chinwalla A."/>
            <person name="Mardis E.R."/>
            <person name="Wilson R.K."/>
        </authorList>
    </citation>
    <scope>NUCLEOTIDE SEQUENCE [LARGE SCALE GENOMIC DNA]</scope>
    <source>
        <strain evidence="8">ATCC 35185 / DSM 20758 / VPI D19B-28</strain>
    </source>
</reference>
<evidence type="ECO:0000256" key="2">
    <source>
        <dbReference type="ARBA" id="ARBA00020110"/>
    </source>
</evidence>
<dbReference type="InterPro" id="IPR046358">
    <property type="entry name" value="Flagellin_C"/>
</dbReference>
<evidence type="ECO:0000313" key="8">
    <source>
        <dbReference type="Proteomes" id="UP000003505"/>
    </source>
</evidence>
<dbReference type="InterPro" id="IPR001029">
    <property type="entry name" value="Flagellin_N"/>
</dbReference>
<evidence type="ECO:0000313" key="7">
    <source>
        <dbReference type="EMBL" id="EEX76440.1"/>
    </source>
</evidence>
<gene>
    <name evidence="7" type="ORF">SELSPUOL_02265</name>
</gene>
<keyword evidence="7" id="KW-0969">Cilium</keyword>
<evidence type="ECO:0000259" key="5">
    <source>
        <dbReference type="Pfam" id="PF00669"/>
    </source>
</evidence>
<dbReference type="GO" id="GO:0009288">
    <property type="term" value="C:bacterial-type flagellum"/>
    <property type="evidence" value="ECO:0007669"/>
    <property type="project" value="UniProtKB-SubCell"/>
</dbReference>
<sequence>MIGRSAETSGHIREDSRSVGKRVSLAVASMIREVFAVPLVVKNNMQAANTLNTLNKNEKDRAKSLAQVSSGMKITSAGDDPSGMSISERMRVQIRALDQDNQNTQNGNSMMKVAEGAVASTVEILRTLKEKCINAANDTNTDDDRATIQKEMDAMVDQINDNANIQYNGKILMSGTYNNQVSVAGGTQSTWANQAFAEGTNPSGTALTNYKDRNGNSLGILPTDRMTVSYVKDGKTYEKTFRVGNFNLTACFTNTTSGTGKFVPDPGDTDLEAYQGPAPNGLSKVGIDQYGHDVVTADGKDALTIRAKNGGTTGQIGGVTFCLTDSQGNIKKAQNNMFDKFQMTVRAQDPTPDNAMVFQIGTRSNQAVKVGFTDMHAKALGMMGSDSKAIQVTTRARANAAVNVIENAIGMCLDQQTVLGAAQARLQFTSSNIITASENTQYAESTIRDADMAKAMTDYTKSNILTQTAQAMLAQANQSSSGVLSLLQ</sequence>
<comment type="subcellular location">
    <subcellularLocation>
        <location evidence="4">Secreted</location>
    </subcellularLocation>
    <subcellularLocation>
        <location evidence="4">Bacterial flagellum</location>
    </subcellularLocation>
</comment>
<dbReference type="PANTHER" id="PTHR42792">
    <property type="entry name" value="FLAGELLIN"/>
    <property type="match status" value="1"/>
</dbReference>
<evidence type="ECO:0000256" key="3">
    <source>
        <dbReference type="ARBA" id="ARBA00023143"/>
    </source>
</evidence>
<feature type="domain" description="Flagellin N-terminal" evidence="5">
    <location>
        <begin position="41"/>
        <end position="176"/>
    </location>
</feature>
<name>C9LXQ7_SELS3</name>
<dbReference type="SUPFAM" id="SSF64518">
    <property type="entry name" value="Phase 1 flagellin"/>
    <property type="match status" value="1"/>
</dbReference>
<dbReference type="PRINTS" id="PR00207">
    <property type="entry name" value="FLAGELLIN"/>
</dbReference>
<dbReference type="Pfam" id="PF00700">
    <property type="entry name" value="Flagellin_C"/>
    <property type="match status" value="1"/>
</dbReference>
<dbReference type="Pfam" id="PF00669">
    <property type="entry name" value="Flagellin_N"/>
    <property type="match status" value="1"/>
</dbReference>
<organism evidence="7 8">
    <name type="scientific">Selenomonas sputigena (strain ATCC 35185 / DSM 20758 / CCUG 44933 / VPI D19B-28)</name>
    <dbReference type="NCBI Taxonomy" id="546271"/>
    <lineage>
        <taxon>Bacteria</taxon>
        <taxon>Bacillati</taxon>
        <taxon>Bacillota</taxon>
        <taxon>Negativicutes</taxon>
        <taxon>Selenomonadales</taxon>
        <taxon>Selenomonadaceae</taxon>
        <taxon>Selenomonas</taxon>
    </lineage>
</organism>
<comment type="caution">
    <text evidence="7">The sequence shown here is derived from an EMBL/GenBank/DDBJ whole genome shotgun (WGS) entry which is preliminary data.</text>
</comment>